<dbReference type="Gene3D" id="3.20.20.370">
    <property type="entry name" value="Glycoside hydrolase/deacetylase"/>
    <property type="match status" value="1"/>
</dbReference>
<dbReference type="InterPro" id="IPR011330">
    <property type="entry name" value="Glyco_hydro/deAcase_b/a-brl"/>
</dbReference>
<evidence type="ECO:0000256" key="1">
    <source>
        <dbReference type="ARBA" id="ARBA00022723"/>
    </source>
</evidence>
<sequence length="226" mass="25385">MIILFFLIMAIGAFIIIGFLTKTDNVNELKKTDASGGNDYMYDRIVAITFDDGPCSRTTNRLLDGLKERNVKATFFLVGENAESNEKVVKRMYEEGHLIGNHTYSHIKLDECNISSAVGEINKTNEIIKSITGEDVKYIRPPYGAYSDKLLSHVNMTPVLWSIDPDDWATTDTAYVVKNVVYKVKNGDIILLHDIYDSSVEAALEIIDRLSSKGFVFVTVDQLMLD</sequence>
<dbReference type="Pfam" id="PF01522">
    <property type="entry name" value="Polysacc_deac_1"/>
    <property type="match status" value="1"/>
</dbReference>
<name>A0ABV1GJW3_9FIRM</name>
<accession>A0ABV1GJW3</accession>
<evidence type="ECO:0000313" key="4">
    <source>
        <dbReference type="EMBL" id="MEQ2533765.1"/>
    </source>
</evidence>
<dbReference type="GO" id="GO:0016787">
    <property type="term" value="F:hydrolase activity"/>
    <property type="evidence" value="ECO:0007669"/>
    <property type="project" value="UniProtKB-KW"/>
</dbReference>
<organism evidence="4 5">
    <name type="scientific">Lachnospira intestinalis</name>
    <dbReference type="NCBI Taxonomy" id="3133158"/>
    <lineage>
        <taxon>Bacteria</taxon>
        <taxon>Bacillati</taxon>
        <taxon>Bacillota</taxon>
        <taxon>Clostridia</taxon>
        <taxon>Lachnospirales</taxon>
        <taxon>Lachnospiraceae</taxon>
        <taxon>Lachnospira</taxon>
    </lineage>
</organism>
<dbReference type="CDD" id="cd10954">
    <property type="entry name" value="CE4_CtAXE_like"/>
    <property type="match status" value="1"/>
</dbReference>
<protein>
    <submittedName>
        <fullName evidence="4">Polysaccharide deacetylase family protein</fullName>
        <ecNumber evidence="4">3.-.-.-</ecNumber>
    </submittedName>
</protein>
<dbReference type="InterPro" id="IPR002509">
    <property type="entry name" value="NODB_dom"/>
</dbReference>
<dbReference type="PANTHER" id="PTHR10587">
    <property type="entry name" value="GLYCOSYL TRANSFERASE-RELATED"/>
    <property type="match status" value="1"/>
</dbReference>
<dbReference type="SUPFAM" id="SSF88713">
    <property type="entry name" value="Glycoside hydrolase/deacetylase"/>
    <property type="match status" value="1"/>
</dbReference>
<feature type="domain" description="NodB homology" evidence="3">
    <location>
        <begin position="44"/>
        <end position="218"/>
    </location>
</feature>
<dbReference type="PROSITE" id="PS51677">
    <property type="entry name" value="NODB"/>
    <property type="match status" value="1"/>
</dbReference>
<dbReference type="EMBL" id="JBBMES010000001">
    <property type="protein sequence ID" value="MEQ2533765.1"/>
    <property type="molecule type" value="Genomic_DNA"/>
</dbReference>
<keyword evidence="1" id="KW-0479">Metal-binding</keyword>
<dbReference type="EC" id="3.-.-.-" evidence="4"/>
<keyword evidence="5" id="KW-1185">Reference proteome</keyword>
<evidence type="ECO:0000259" key="3">
    <source>
        <dbReference type="PROSITE" id="PS51677"/>
    </source>
</evidence>
<keyword evidence="2 4" id="KW-0378">Hydrolase</keyword>
<dbReference type="InterPro" id="IPR050248">
    <property type="entry name" value="Polysacc_deacetylase_ArnD"/>
</dbReference>
<evidence type="ECO:0000313" key="5">
    <source>
        <dbReference type="Proteomes" id="UP001480973"/>
    </source>
</evidence>
<gene>
    <name evidence="4" type="ORF">WMO38_01420</name>
</gene>
<reference evidence="4 5" key="1">
    <citation type="submission" date="2024-03" db="EMBL/GenBank/DDBJ databases">
        <title>Human intestinal bacterial collection.</title>
        <authorList>
            <person name="Pauvert C."/>
            <person name="Hitch T.C.A."/>
            <person name="Clavel T."/>
        </authorList>
    </citation>
    <scope>NUCLEOTIDE SEQUENCE [LARGE SCALE GENOMIC DNA]</scope>
    <source>
        <strain evidence="4 5">CLA-JM-H10</strain>
    </source>
</reference>
<comment type="caution">
    <text evidence="4">The sequence shown here is derived from an EMBL/GenBank/DDBJ whole genome shotgun (WGS) entry which is preliminary data.</text>
</comment>
<dbReference type="Proteomes" id="UP001480973">
    <property type="component" value="Unassembled WGS sequence"/>
</dbReference>
<dbReference type="PANTHER" id="PTHR10587:SF133">
    <property type="entry name" value="CHITIN DEACETYLASE 1-RELATED"/>
    <property type="match status" value="1"/>
</dbReference>
<proteinExistence type="predicted"/>
<evidence type="ECO:0000256" key="2">
    <source>
        <dbReference type="ARBA" id="ARBA00022801"/>
    </source>
</evidence>